<protein>
    <submittedName>
        <fullName evidence="1">Uncharacterized protein</fullName>
    </submittedName>
</protein>
<organism evidence="1 2">
    <name type="scientific">Dryococelus australis</name>
    <dbReference type="NCBI Taxonomy" id="614101"/>
    <lineage>
        <taxon>Eukaryota</taxon>
        <taxon>Metazoa</taxon>
        <taxon>Ecdysozoa</taxon>
        <taxon>Arthropoda</taxon>
        <taxon>Hexapoda</taxon>
        <taxon>Insecta</taxon>
        <taxon>Pterygota</taxon>
        <taxon>Neoptera</taxon>
        <taxon>Polyneoptera</taxon>
        <taxon>Phasmatodea</taxon>
        <taxon>Verophasmatodea</taxon>
        <taxon>Anareolatae</taxon>
        <taxon>Phasmatidae</taxon>
        <taxon>Eurycanthinae</taxon>
        <taxon>Dryococelus</taxon>
    </lineage>
</organism>
<sequence>MPLVDGFSRDNPVCPTPAFRCSSMSTSLHPHRFSRPSGRTARSSKREIIDIWSTVPAIKTQRATLLAATSAAASARLSIVGRPNLFPLSIMSYKVVSSSIAGERKNTPQELLDRNLYPLQLSPHAAQRHQLSLPPAYICNHVFQEHVVASFTFNVSKRARSPSKSLGKKKILVLAHQEQPTRHSRVPSVTRGPGGVVVRLVAYHLSEPGSILGGVTPRFSHLGIAPDDATGQRFFSEISRFPRPCILALLHNHLT</sequence>
<comment type="caution">
    <text evidence="1">The sequence shown here is derived from an EMBL/GenBank/DDBJ whole genome shotgun (WGS) entry which is preliminary data.</text>
</comment>
<gene>
    <name evidence="1" type="ORF">PR048_006047</name>
</gene>
<keyword evidence="2" id="KW-1185">Reference proteome</keyword>
<name>A0ABQ9I9W8_9NEOP</name>
<proteinExistence type="predicted"/>
<dbReference type="EMBL" id="JARBHB010000002">
    <property type="protein sequence ID" value="KAJ8893449.1"/>
    <property type="molecule type" value="Genomic_DNA"/>
</dbReference>
<dbReference type="Proteomes" id="UP001159363">
    <property type="component" value="Chromosome 2"/>
</dbReference>
<evidence type="ECO:0000313" key="1">
    <source>
        <dbReference type="EMBL" id="KAJ8893449.1"/>
    </source>
</evidence>
<evidence type="ECO:0000313" key="2">
    <source>
        <dbReference type="Proteomes" id="UP001159363"/>
    </source>
</evidence>
<reference evidence="1 2" key="1">
    <citation type="submission" date="2023-02" db="EMBL/GenBank/DDBJ databases">
        <title>LHISI_Scaffold_Assembly.</title>
        <authorList>
            <person name="Stuart O.P."/>
            <person name="Cleave R."/>
            <person name="Magrath M.J.L."/>
            <person name="Mikheyev A.S."/>
        </authorList>
    </citation>
    <scope>NUCLEOTIDE SEQUENCE [LARGE SCALE GENOMIC DNA]</scope>
    <source>
        <strain evidence="1">Daus_M_001</strain>
        <tissue evidence="1">Leg muscle</tissue>
    </source>
</reference>
<accession>A0ABQ9I9W8</accession>